<dbReference type="EMBL" id="JAIWYP010000011">
    <property type="protein sequence ID" value="KAH3735392.1"/>
    <property type="molecule type" value="Genomic_DNA"/>
</dbReference>
<organism evidence="1 2">
    <name type="scientific">Dreissena polymorpha</name>
    <name type="common">Zebra mussel</name>
    <name type="synonym">Mytilus polymorpha</name>
    <dbReference type="NCBI Taxonomy" id="45954"/>
    <lineage>
        <taxon>Eukaryota</taxon>
        <taxon>Metazoa</taxon>
        <taxon>Spiralia</taxon>
        <taxon>Lophotrochozoa</taxon>
        <taxon>Mollusca</taxon>
        <taxon>Bivalvia</taxon>
        <taxon>Autobranchia</taxon>
        <taxon>Heteroconchia</taxon>
        <taxon>Euheterodonta</taxon>
        <taxon>Imparidentia</taxon>
        <taxon>Neoheterodontei</taxon>
        <taxon>Myida</taxon>
        <taxon>Dreissenoidea</taxon>
        <taxon>Dreissenidae</taxon>
        <taxon>Dreissena</taxon>
    </lineage>
</organism>
<evidence type="ECO:0000313" key="2">
    <source>
        <dbReference type="Proteomes" id="UP000828390"/>
    </source>
</evidence>
<sequence>MTACMKEVVKEASKFVSACYGKPDTEEMSITRRTIWSARLGKSSKAMPLLASLLAANHGSIL</sequence>
<reference evidence="1" key="1">
    <citation type="journal article" date="2019" name="bioRxiv">
        <title>The Genome of the Zebra Mussel, Dreissena polymorpha: A Resource for Invasive Species Research.</title>
        <authorList>
            <person name="McCartney M.A."/>
            <person name="Auch B."/>
            <person name="Kono T."/>
            <person name="Mallez S."/>
            <person name="Zhang Y."/>
            <person name="Obille A."/>
            <person name="Becker A."/>
            <person name="Abrahante J.E."/>
            <person name="Garbe J."/>
            <person name="Badalamenti J.P."/>
            <person name="Herman A."/>
            <person name="Mangelson H."/>
            <person name="Liachko I."/>
            <person name="Sullivan S."/>
            <person name="Sone E.D."/>
            <person name="Koren S."/>
            <person name="Silverstein K.A.T."/>
            <person name="Beckman K.B."/>
            <person name="Gohl D.M."/>
        </authorList>
    </citation>
    <scope>NUCLEOTIDE SEQUENCE</scope>
    <source>
        <strain evidence="1">Duluth1</strain>
        <tissue evidence="1">Whole animal</tissue>
    </source>
</reference>
<name>A0A9D4CY09_DREPO</name>
<proteinExistence type="predicted"/>
<gene>
    <name evidence="1" type="ORF">DPMN_041919</name>
</gene>
<reference evidence="1" key="2">
    <citation type="submission" date="2020-11" db="EMBL/GenBank/DDBJ databases">
        <authorList>
            <person name="McCartney M.A."/>
            <person name="Auch B."/>
            <person name="Kono T."/>
            <person name="Mallez S."/>
            <person name="Becker A."/>
            <person name="Gohl D.M."/>
            <person name="Silverstein K.A.T."/>
            <person name="Koren S."/>
            <person name="Bechman K.B."/>
            <person name="Herman A."/>
            <person name="Abrahante J.E."/>
            <person name="Garbe J."/>
        </authorList>
    </citation>
    <scope>NUCLEOTIDE SEQUENCE</scope>
    <source>
        <strain evidence="1">Duluth1</strain>
        <tissue evidence="1">Whole animal</tissue>
    </source>
</reference>
<comment type="caution">
    <text evidence="1">The sequence shown here is derived from an EMBL/GenBank/DDBJ whole genome shotgun (WGS) entry which is preliminary data.</text>
</comment>
<evidence type="ECO:0000313" key="1">
    <source>
        <dbReference type="EMBL" id="KAH3735392.1"/>
    </source>
</evidence>
<dbReference type="AlphaFoldDB" id="A0A9D4CY09"/>
<keyword evidence="2" id="KW-1185">Reference proteome</keyword>
<accession>A0A9D4CY09</accession>
<dbReference type="Proteomes" id="UP000828390">
    <property type="component" value="Unassembled WGS sequence"/>
</dbReference>
<protein>
    <submittedName>
        <fullName evidence="1">Uncharacterized protein</fullName>
    </submittedName>
</protein>